<evidence type="ECO:0000256" key="2">
    <source>
        <dbReference type="ARBA" id="ARBA00003690"/>
    </source>
</evidence>
<protein>
    <recommendedName>
        <fullName evidence="20">Cytochrome P450</fullName>
    </recommendedName>
</protein>
<evidence type="ECO:0000256" key="14">
    <source>
        <dbReference type="ARBA" id="ARBA00043906"/>
    </source>
</evidence>
<dbReference type="SUPFAM" id="SSF48264">
    <property type="entry name" value="Cytochrome P450"/>
    <property type="match status" value="1"/>
</dbReference>
<dbReference type="PRINTS" id="PR00465">
    <property type="entry name" value="EP450IV"/>
</dbReference>
<dbReference type="AlphaFoldDB" id="A0AAV6TY28"/>
<evidence type="ECO:0000313" key="18">
    <source>
        <dbReference type="EMBL" id="KAG8176932.1"/>
    </source>
</evidence>
<dbReference type="GO" id="GO:0005789">
    <property type="term" value="C:endoplasmic reticulum membrane"/>
    <property type="evidence" value="ECO:0007669"/>
    <property type="project" value="UniProtKB-SubCell"/>
</dbReference>
<comment type="similarity">
    <text evidence="5 16">Belongs to the cytochrome P450 family.</text>
</comment>
<keyword evidence="12 16" id="KW-0503">Monooxygenase</keyword>
<evidence type="ECO:0000256" key="8">
    <source>
        <dbReference type="ARBA" id="ARBA00022824"/>
    </source>
</evidence>
<evidence type="ECO:0000256" key="17">
    <source>
        <dbReference type="SAM" id="Phobius"/>
    </source>
</evidence>
<dbReference type="PROSITE" id="PS00086">
    <property type="entry name" value="CYTOCHROME_P450"/>
    <property type="match status" value="1"/>
</dbReference>
<dbReference type="GO" id="GO:0016705">
    <property type="term" value="F:oxidoreductase activity, acting on paired donors, with incorporation or reduction of molecular oxygen"/>
    <property type="evidence" value="ECO:0007669"/>
    <property type="project" value="InterPro"/>
</dbReference>
<dbReference type="EMBL" id="JAFNEN010000840">
    <property type="protein sequence ID" value="KAG8176932.1"/>
    <property type="molecule type" value="Genomic_DNA"/>
</dbReference>
<dbReference type="Pfam" id="PF00067">
    <property type="entry name" value="p450"/>
    <property type="match status" value="1"/>
</dbReference>
<dbReference type="InterPro" id="IPR001128">
    <property type="entry name" value="Cyt_P450"/>
</dbReference>
<evidence type="ECO:0000256" key="4">
    <source>
        <dbReference type="ARBA" id="ARBA00004406"/>
    </source>
</evidence>
<comment type="caution">
    <text evidence="18">The sequence shown here is derived from an EMBL/GenBank/DDBJ whole genome shotgun (WGS) entry which is preliminary data.</text>
</comment>
<comment type="cofactor">
    <cofactor evidence="1 15">
        <name>heme</name>
        <dbReference type="ChEBI" id="CHEBI:30413"/>
    </cofactor>
</comment>
<evidence type="ECO:0000256" key="9">
    <source>
        <dbReference type="ARBA" id="ARBA00022848"/>
    </source>
</evidence>
<dbReference type="GO" id="GO:0005506">
    <property type="term" value="F:iron ion binding"/>
    <property type="evidence" value="ECO:0007669"/>
    <property type="project" value="InterPro"/>
</dbReference>
<keyword evidence="10 16" id="KW-0560">Oxidoreductase</keyword>
<keyword evidence="11 15" id="KW-0408">Iron</keyword>
<evidence type="ECO:0000256" key="11">
    <source>
        <dbReference type="ARBA" id="ARBA00023004"/>
    </source>
</evidence>
<comment type="subcellular location">
    <subcellularLocation>
        <location evidence="4">Endoplasmic reticulum membrane</location>
        <topology evidence="4">Peripheral membrane protein</topology>
    </subcellularLocation>
    <subcellularLocation>
        <location evidence="3">Microsome membrane</location>
        <topology evidence="3">Peripheral membrane protein</topology>
    </subcellularLocation>
</comment>
<organism evidence="18 19">
    <name type="scientific">Oedothorax gibbosus</name>
    <dbReference type="NCBI Taxonomy" id="931172"/>
    <lineage>
        <taxon>Eukaryota</taxon>
        <taxon>Metazoa</taxon>
        <taxon>Ecdysozoa</taxon>
        <taxon>Arthropoda</taxon>
        <taxon>Chelicerata</taxon>
        <taxon>Arachnida</taxon>
        <taxon>Araneae</taxon>
        <taxon>Araneomorphae</taxon>
        <taxon>Entelegynae</taxon>
        <taxon>Araneoidea</taxon>
        <taxon>Linyphiidae</taxon>
        <taxon>Erigoninae</taxon>
        <taxon>Oedothorax</taxon>
    </lineage>
</organism>
<gene>
    <name evidence="18" type="ORF">JTE90_018715</name>
</gene>
<evidence type="ECO:0000256" key="7">
    <source>
        <dbReference type="ARBA" id="ARBA00022723"/>
    </source>
</evidence>
<dbReference type="InterPro" id="IPR050705">
    <property type="entry name" value="Cytochrome_P450_3A"/>
</dbReference>
<evidence type="ECO:0000256" key="16">
    <source>
        <dbReference type="RuleBase" id="RU000461"/>
    </source>
</evidence>
<dbReference type="InterPro" id="IPR036396">
    <property type="entry name" value="Cyt_P450_sf"/>
</dbReference>
<comment type="function">
    <text evidence="14">Cytochromes P450 are a group of heme-thiolate monooxygenases. They oxidize a variety of structurally unrelated compounds, including steroids, fatty acids, and xenobiotics.</text>
</comment>
<evidence type="ECO:0008006" key="20">
    <source>
        <dbReference type="Google" id="ProtNLM"/>
    </source>
</evidence>
<dbReference type="CDD" id="cd11055">
    <property type="entry name" value="CYP3A-like"/>
    <property type="match status" value="1"/>
</dbReference>
<keyword evidence="8" id="KW-0256">Endoplasmic reticulum</keyword>
<keyword evidence="17" id="KW-0812">Transmembrane</keyword>
<dbReference type="GO" id="GO:0020037">
    <property type="term" value="F:heme binding"/>
    <property type="evidence" value="ECO:0007669"/>
    <property type="project" value="InterPro"/>
</dbReference>
<evidence type="ECO:0000256" key="3">
    <source>
        <dbReference type="ARBA" id="ARBA00004174"/>
    </source>
</evidence>
<evidence type="ECO:0000256" key="6">
    <source>
        <dbReference type="ARBA" id="ARBA00022617"/>
    </source>
</evidence>
<accession>A0AAV6TY28</accession>
<dbReference type="Gene3D" id="1.10.630.10">
    <property type="entry name" value="Cytochrome P450"/>
    <property type="match status" value="1"/>
</dbReference>
<sequence length="535" mass="61164">MFGIEILEQWNTTWIIGIITVLLLYWYITKDNGHWKNQGVPYVKPLPLIGSIADVFKKPIHEIDLERRFKYGLVYGHFEGLKPFLSVGDPELLRDIFVKDFAVFSSRRVVELGSEIFDKTLNLMKGDDEWKRIRNIITPTFSTGKIKQMLDIFRSCSMTLIKNFRTEALQGKPIDVKRLFGTYSMDVIASSAFSTKLDSHNDPNNEFVSTARLLTVQSVNWRIMLLLCFPSFAKFLKIEAFPSYALEYFKKVTLQIMEERKRTGQVRKDFLQLLMDSAKEVADDQKEDEKGDIASNYEVHEEDQSQLFKAVHSKNLSMDELVAQCVIFFLAGHETVSITLTLATYLLAINPKEQQTLREEVDRVFKESKGDISVEVIQSMTYLENVVSESLRMYPPAVRLDRTANVDYKMRKTGITVKKGNCVTIPVYAIHHDPTIYNDPQIFNPDRFSPEEKAKRPPYSYIPFGAGPRNCVAMRFALMQVKVCLAHVIANFIIKRCPETKVPLEFGKGQGFLIANGAIISMEPRKDSPLGNGNC</sequence>
<dbReference type="InterPro" id="IPR017972">
    <property type="entry name" value="Cyt_P450_CS"/>
</dbReference>
<comment type="function">
    <text evidence="2">May be involved in the metabolism of insect hormones and in the breakdown of synthetic insecticides.</text>
</comment>
<proteinExistence type="inferred from homology"/>
<dbReference type="PANTHER" id="PTHR24302:SF15">
    <property type="entry name" value="FATTY-ACID PEROXYGENASE"/>
    <property type="match status" value="1"/>
</dbReference>
<evidence type="ECO:0000256" key="13">
    <source>
        <dbReference type="ARBA" id="ARBA00023136"/>
    </source>
</evidence>
<name>A0AAV6TY28_9ARAC</name>
<evidence type="ECO:0000256" key="1">
    <source>
        <dbReference type="ARBA" id="ARBA00001971"/>
    </source>
</evidence>
<dbReference type="GO" id="GO:0008395">
    <property type="term" value="F:steroid hydroxylase activity"/>
    <property type="evidence" value="ECO:0007669"/>
    <property type="project" value="TreeGrafter"/>
</dbReference>
<dbReference type="FunFam" id="1.10.630.10:FF:000042">
    <property type="entry name" value="Cytochrome P450"/>
    <property type="match status" value="1"/>
</dbReference>
<reference evidence="18 19" key="1">
    <citation type="journal article" date="2022" name="Nat. Ecol. Evol.">
        <title>A masculinizing supergene underlies an exaggerated male reproductive morph in a spider.</title>
        <authorList>
            <person name="Hendrickx F."/>
            <person name="De Corte Z."/>
            <person name="Sonet G."/>
            <person name="Van Belleghem S.M."/>
            <person name="Kostlbacher S."/>
            <person name="Vangestel C."/>
        </authorList>
    </citation>
    <scope>NUCLEOTIDE SEQUENCE [LARGE SCALE GENOMIC DNA]</scope>
    <source>
        <strain evidence="18">W744_W776</strain>
    </source>
</reference>
<dbReference type="InterPro" id="IPR002403">
    <property type="entry name" value="Cyt_P450_E_grp-IV"/>
</dbReference>
<evidence type="ECO:0000256" key="15">
    <source>
        <dbReference type="PIRSR" id="PIRSR602403-1"/>
    </source>
</evidence>
<keyword evidence="19" id="KW-1185">Reference proteome</keyword>
<dbReference type="Proteomes" id="UP000827092">
    <property type="component" value="Unassembled WGS sequence"/>
</dbReference>
<feature type="transmembrane region" description="Helical" evidence="17">
    <location>
        <begin position="12"/>
        <end position="28"/>
    </location>
</feature>
<keyword evidence="13 17" id="KW-0472">Membrane</keyword>
<dbReference type="PRINTS" id="PR00385">
    <property type="entry name" value="P450"/>
</dbReference>
<keyword evidence="9" id="KW-0492">Microsome</keyword>
<evidence type="ECO:0000256" key="5">
    <source>
        <dbReference type="ARBA" id="ARBA00010617"/>
    </source>
</evidence>
<feature type="binding site" description="axial binding residue" evidence="15">
    <location>
        <position position="471"/>
    </location>
    <ligand>
        <name>heme</name>
        <dbReference type="ChEBI" id="CHEBI:30413"/>
    </ligand>
    <ligandPart>
        <name>Fe</name>
        <dbReference type="ChEBI" id="CHEBI:18248"/>
    </ligandPart>
</feature>
<evidence type="ECO:0000313" key="19">
    <source>
        <dbReference type="Proteomes" id="UP000827092"/>
    </source>
</evidence>
<dbReference type="PANTHER" id="PTHR24302">
    <property type="entry name" value="CYTOCHROME P450 FAMILY 3"/>
    <property type="match status" value="1"/>
</dbReference>
<evidence type="ECO:0000256" key="12">
    <source>
        <dbReference type="ARBA" id="ARBA00023033"/>
    </source>
</evidence>
<keyword evidence="7 15" id="KW-0479">Metal-binding</keyword>
<keyword evidence="17" id="KW-1133">Transmembrane helix</keyword>
<evidence type="ECO:0000256" key="10">
    <source>
        <dbReference type="ARBA" id="ARBA00023002"/>
    </source>
</evidence>
<keyword evidence="6 15" id="KW-0349">Heme</keyword>